<reference evidence="1 2" key="1">
    <citation type="journal article" date="2023" name="Hortic Res">
        <title>The complete reference genome for grapevine (Vitis vinifera L.) genetics and breeding.</title>
        <authorList>
            <person name="Shi X."/>
            <person name="Cao S."/>
            <person name="Wang X."/>
            <person name="Huang S."/>
            <person name="Wang Y."/>
            <person name="Liu Z."/>
            <person name="Liu W."/>
            <person name="Leng X."/>
            <person name="Peng Y."/>
            <person name="Wang N."/>
            <person name="Wang Y."/>
            <person name="Ma Z."/>
            <person name="Xu X."/>
            <person name="Zhang F."/>
            <person name="Xue H."/>
            <person name="Zhong H."/>
            <person name="Wang Y."/>
            <person name="Zhang K."/>
            <person name="Velt A."/>
            <person name="Avia K."/>
            <person name="Holtgrawe D."/>
            <person name="Grimplet J."/>
            <person name="Matus J.T."/>
            <person name="Ware D."/>
            <person name="Wu X."/>
            <person name="Wang H."/>
            <person name="Liu C."/>
            <person name="Fang Y."/>
            <person name="Rustenholz C."/>
            <person name="Cheng Z."/>
            <person name="Xiao H."/>
            <person name="Zhou Y."/>
        </authorList>
    </citation>
    <scope>NUCLEOTIDE SEQUENCE [LARGE SCALE GENOMIC DNA]</scope>
    <source>
        <strain evidence="2">cv. Pinot noir / PN40024</strain>
        <tissue evidence="1">Leaf</tissue>
    </source>
</reference>
<keyword evidence="2" id="KW-1185">Reference proteome</keyword>
<gene>
    <name evidence="1" type="ORF">VitviT2T_029888</name>
</gene>
<dbReference type="Proteomes" id="UP001227230">
    <property type="component" value="Chromosome 19"/>
</dbReference>
<sequence>MNCTPKTNCFSLSRPYRNYQTARAARAAAIRRRNAAATQPSDPPDPFLEKEQIIELFQNCIKLARENIINQKNTWGLKLIDHLSEIIRVDAEEDTETNFQKASCTLEAGVKIYSLRVDSVLSVTDLGGVCFFDFLLKGDNNNRDDEGHSKKEPDRKISPLSTLVSSFEALNVKRFDVAFTVDPLYHQTSAQFDGVKGLLLNNLAVYGGCRVLFDSLEVPGKCILCSSENNSSDMVAISFAKDGDEHA</sequence>
<dbReference type="EMBL" id="CP126666">
    <property type="protein sequence ID" value="WKA12513.1"/>
    <property type="molecule type" value="Genomic_DNA"/>
</dbReference>
<organism evidence="1 2">
    <name type="scientific">Vitis vinifera</name>
    <name type="common">Grape</name>
    <dbReference type="NCBI Taxonomy" id="29760"/>
    <lineage>
        <taxon>Eukaryota</taxon>
        <taxon>Viridiplantae</taxon>
        <taxon>Streptophyta</taxon>
        <taxon>Embryophyta</taxon>
        <taxon>Tracheophyta</taxon>
        <taxon>Spermatophyta</taxon>
        <taxon>Magnoliopsida</taxon>
        <taxon>eudicotyledons</taxon>
        <taxon>Gunneridae</taxon>
        <taxon>Pentapetalae</taxon>
        <taxon>rosids</taxon>
        <taxon>Vitales</taxon>
        <taxon>Vitaceae</taxon>
        <taxon>Viteae</taxon>
        <taxon>Vitis</taxon>
    </lineage>
</organism>
<protein>
    <recommendedName>
        <fullName evidence="3">Condensin complex subunit 2</fullName>
    </recommendedName>
</protein>
<evidence type="ECO:0000313" key="1">
    <source>
        <dbReference type="EMBL" id="WKA12513.1"/>
    </source>
</evidence>
<dbReference type="Pfam" id="PF05786">
    <property type="entry name" value="Cnd2"/>
    <property type="match status" value="2"/>
</dbReference>
<dbReference type="InterPro" id="IPR022816">
    <property type="entry name" value="Condensin_barren_su2"/>
</dbReference>
<accession>A0ABY9DY29</accession>
<dbReference type="PANTHER" id="PTHR13108:SF10">
    <property type="entry name" value="CONDENSIN COMPLEX SUBUNIT 2"/>
    <property type="match status" value="1"/>
</dbReference>
<evidence type="ECO:0000313" key="2">
    <source>
        <dbReference type="Proteomes" id="UP001227230"/>
    </source>
</evidence>
<name>A0ABY9DY29_VITVI</name>
<proteinExistence type="predicted"/>
<evidence type="ECO:0008006" key="3">
    <source>
        <dbReference type="Google" id="ProtNLM"/>
    </source>
</evidence>
<dbReference type="PANTHER" id="PTHR13108">
    <property type="entry name" value="CONDENSIN COMPLEX SUBUNIT 2"/>
    <property type="match status" value="1"/>
</dbReference>